<feature type="transmembrane region" description="Helical" evidence="1">
    <location>
        <begin position="88"/>
        <end position="108"/>
    </location>
</feature>
<name>A0A1F5FX18_9BACT</name>
<sequence length="111" mass="12741">MTVSSSHLITFLSIAILAIIAVIYFWQFPLLLIPLLLLLAYFKHRFSPIHHEALMFVLFGIFGTTVESLMMSSGAWHYTSPTIFNFPLWLPFLWGLACTLCITLYLSFSKH</sequence>
<gene>
    <name evidence="2" type="ORF">A2618_00765</name>
</gene>
<evidence type="ECO:0008006" key="4">
    <source>
        <dbReference type="Google" id="ProtNLM"/>
    </source>
</evidence>
<evidence type="ECO:0000256" key="1">
    <source>
        <dbReference type="SAM" id="Phobius"/>
    </source>
</evidence>
<dbReference type="Proteomes" id="UP000177921">
    <property type="component" value="Unassembled WGS sequence"/>
</dbReference>
<proteinExistence type="predicted"/>
<reference evidence="2 3" key="1">
    <citation type="journal article" date="2016" name="Nat. Commun.">
        <title>Thousands of microbial genomes shed light on interconnected biogeochemical processes in an aquifer system.</title>
        <authorList>
            <person name="Anantharaman K."/>
            <person name="Brown C.T."/>
            <person name="Hug L.A."/>
            <person name="Sharon I."/>
            <person name="Castelle C.J."/>
            <person name="Probst A.J."/>
            <person name="Thomas B.C."/>
            <person name="Singh A."/>
            <person name="Wilkins M.J."/>
            <person name="Karaoz U."/>
            <person name="Brodie E.L."/>
            <person name="Williams K.H."/>
            <person name="Hubbard S.S."/>
            <person name="Banfield J.F."/>
        </authorList>
    </citation>
    <scope>NUCLEOTIDE SEQUENCE [LARGE SCALE GENOMIC DNA]</scope>
</reference>
<dbReference type="EMBL" id="MFAR01000043">
    <property type="protein sequence ID" value="OGD84168.1"/>
    <property type="molecule type" value="Genomic_DNA"/>
</dbReference>
<evidence type="ECO:0000313" key="3">
    <source>
        <dbReference type="Proteomes" id="UP000177921"/>
    </source>
</evidence>
<keyword evidence="1" id="KW-0472">Membrane</keyword>
<protein>
    <recommendedName>
        <fullName evidence="4">DUF2878 domain-containing protein</fullName>
    </recommendedName>
</protein>
<dbReference type="AlphaFoldDB" id="A0A1F5FX18"/>
<comment type="caution">
    <text evidence="2">The sequence shown here is derived from an EMBL/GenBank/DDBJ whole genome shotgun (WGS) entry which is preliminary data.</text>
</comment>
<feature type="transmembrane region" description="Helical" evidence="1">
    <location>
        <begin position="12"/>
        <end position="42"/>
    </location>
</feature>
<keyword evidence="1" id="KW-1133">Transmembrane helix</keyword>
<evidence type="ECO:0000313" key="2">
    <source>
        <dbReference type="EMBL" id="OGD84168.1"/>
    </source>
</evidence>
<feature type="transmembrane region" description="Helical" evidence="1">
    <location>
        <begin position="54"/>
        <end position="76"/>
    </location>
</feature>
<accession>A0A1F5FX18</accession>
<organism evidence="2 3">
    <name type="scientific">Candidatus Collierbacteria bacterium RIFOXYD1_FULL_46_26</name>
    <dbReference type="NCBI Taxonomy" id="1817732"/>
    <lineage>
        <taxon>Bacteria</taxon>
        <taxon>Candidatus Collieribacteriota</taxon>
    </lineage>
</organism>
<keyword evidence="1" id="KW-0812">Transmembrane</keyword>